<dbReference type="SUPFAM" id="SSF55486">
    <property type="entry name" value="Metalloproteases ('zincins'), catalytic domain"/>
    <property type="match status" value="1"/>
</dbReference>
<dbReference type="RefSeq" id="WP_095673998.1">
    <property type="nucleotide sequence ID" value="NZ_CP016773.1"/>
</dbReference>
<proteinExistence type="predicted"/>
<keyword evidence="2" id="KW-0624">Polysaccharide degradation</keyword>
<reference evidence="4 5" key="1">
    <citation type="submission" date="2016-07" db="EMBL/GenBank/DDBJ databases">
        <title>High microdiversification within the ubiquitous acI lineage of Actinobacteria.</title>
        <authorList>
            <person name="Neuenschwander S.M."/>
            <person name="Salcher M."/>
            <person name="Ghai R."/>
            <person name="Pernthaler J."/>
        </authorList>
    </citation>
    <scope>NUCLEOTIDE SEQUENCE [LARGE SCALE GENOMIC DNA]</scope>
    <source>
        <strain evidence="4">MMS-IA-56</strain>
    </source>
</reference>
<evidence type="ECO:0000313" key="4">
    <source>
        <dbReference type="EMBL" id="ASY16436.1"/>
    </source>
</evidence>
<dbReference type="InterPro" id="IPR024079">
    <property type="entry name" value="MetalloPept_cat_dom_sf"/>
</dbReference>
<keyword evidence="5" id="KW-1185">Reference proteome</keyword>
<dbReference type="Gene3D" id="2.120.10.70">
    <property type="entry name" value="Fucose-specific lectin"/>
    <property type="match status" value="1"/>
</dbReference>
<dbReference type="KEGG" id="psuf:A1sIA56_06020"/>
<dbReference type="EMBL" id="CP016773">
    <property type="protein sequence ID" value="ASY16436.1"/>
    <property type="molecule type" value="Genomic_DNA"/>
</dbReference>
<dbReference type="SUPFAM" id="SSF49265">
    <property type="entry name" value="Fibronectin type III"/>
    <property type="match status" value="1"/>
</dbReference>
<dbReference type="AlphaFoldDB" id="A0A249KI62"/>
<organism evidence="4 5">
    <name type="scientific">Candidatus Planktophila sulfonica</name>
    <dbReference type="NCBI Taxonomy" id="1884904"/>
    <lineage>
        <taxon>Bacteria</taxon>
        <taxon>Bacillati</taxon>
        <taxon>Actinomycetota</taxon>
        <taxon>Actinomycetes</taxon>
        <taxon>Candidatus Nanopelagicales</taxon>
        <taxon>Candidatus Nanopelagicaceae</taxon>
        <taxon>Candidatus Planktophila</taxon>
    </lineage>
</organism>
<dbReference type="InterPro" id="IPR013783">
    <property type="entry name" value="Ig-like_fold"/>
</dbReference>
<gene>
    <name evidence="4" type="ORF">A1sIA56_06020</name>
</gene>
<evidence type="ECO:0000313" key="5">
    <source>
        <dbReference type="Proteomes" id="UP000217215"/>
    </source>
</evidence>
<dbReference type="OrthoDB" id="1253390at2"/>
<dbReference type="Gene3D" id="2.60.40.10">
    <property type="entry name" value="Immunoglobulins"/>
    <property type="match status" value="1"/>
</dbReference>
<dbReference type="Proteomes" id="UP000217215">
    <property type="component" value="Chromosome"/>
</dbReference>
<sequence>MRGQLRKSSTFALVLGLLASILLPTQSVALSNFKVAPSTVWGYTYAGKATGVAETRPPKVAYLEQKSKFVVNYKNFPEWAKRDFQAAVDIWSANFASTPQITIDASWGRSASYGVLGSARPGNYYSGFDGAPDQSLWYPSALANALAGKDLEPENPEMVIQVNSLAQWNTRGDGSPKLNEYDLQSVFLHEMGHGLGFLSTDSYDQFFGYGTIEQPTPYDAYAQLPDGRRLSDLPSPSIELGKALTSTLVWAGPLGMAANGGAKPILYTPARYEEGSSVSHLDEATYANLGANSIMTPNLDAGEIFREPGTLLLAMMEDLRRKPPVGVAVGIPQTVRNATALIADSSAIVTFDPPANARTAQITSYSVRNLKTDQVKSSTESPITFTGLKNGTSYSFSIVASNTNGTSDAVITAPITPQAGWKRFVIDDKADARHVTSTTFNGKPLIAYTDSKSGILKIAAWDGKSWKRTTVDGAGGTSGKTKSKITSTISLCVNGSGTKQLLHIFYSESDDRDLRYATYDGKKFVYEIVDGNGVQVNDYKDPVRVRTGSDVSVSNACVATAGGIQVFYRDESQGILLGATKVKGSTKWSYELVDGDRKTDGRSTGDVAFHLKALFDGKKTYVVYDSVLTINQKKQATSGEVRVASRNTLSAEAWSYYNLDSSGSATPMTGFDISIAKTLNGLQATWLISSPATAPNPNRIRWSPVQSNPTQSVATSENYGVPGKYLNTDGAFIAYNCQQRLCVLDSARAVPVIKLVSSEQRPEGIDSAWVVVDRVRYLVAGYKGQLSMFRP</sequence>
<dbReference type="GO" id="GO:0016798">
    <property type="term" value="F:hydrolase activity, acting on glycosyl bonds"/>
    <property type="evidence" value="ECO:0007669"/>
    <property type="project" value="UniProtKB-KW"/>
</dbReference>
<evidence type="ECO:0000259" key="3">
    <source>
        <dbReference type="PROSITE" id="PS50853"/>
    </source>
</evidence>
<protein>
    <submittedName>
        <fullName evidence="4">Fibronectin domain-containing protein</fullName>
    </submittedName>
</protein>
<evidence type="ECO:0000256" key="2">
    <source>
        <dbReference type="ARBA" id="ARBA00023326"/>
    </source>
</evidence>
<dbReference type="InterPro" id="IPR036116">
    <property type="entry name" value="FN3_sf"/>
</dbReference>
<dbReference type="PROSITE" id="PS50853">
    <property type="entry name" value="FN3"/>
    <property type="match status" value="1"/>
</dbReference>
<evidence type="ECO:0000256" key="1">
    <source>
        <dbReference type="ARBA" id="ARBA00023295"/>
    </source>
</evidence>
<dbReference type="SMART" id="SM00060">
    <property type="entry name" value="FN3"/>
    <property type="match status" value="1"/>
</dbReference>
<feature type="domain" description="Fibronectin type-III" evidence="3">
    <location>
        <begin position="331"/>
        <end position="420"/>
    </location>
</feature>
<dbReference type="InterPro" id="IPR003961">
    <property type="entry name" value="FN3_dom"/>
</dbReference>
<dbReference type="GO" id="GO:0000272">
    <property type="term" value="P:polysaccharide catabolic process"/>
    <property type="evidence" value="ECO:0007669"/>
    <property type="project" value="UniProtKB-KW"/>
</dbReference>
<dbReference type="Pfam" id="PF00041">
    <property type="entry name" value="fn3"/>
    <property type="match status" value="1"/>
</dbReference>
<dbReference type="CDD" id="cd00063">
    <property type="entry name" value="FN3"/>
    <property type="match status" value="1"/>
</dbReference>
<accession>A0A249KI62</accession>
<keyword evidence="1" id="KW-0378">Hydrolase</keyword>
<keyword evidence="1" id="KW-0326">Glycosidase</keyword>
<keyword evidence="2" id="KW-0119">Carbohydrate metabolism</keyword>
<dbReference type="Gene3D" id="3.40.390.10">
    <property type="entry name" value="Collagenase (Catalytic Domain)"/>
    <property type="match status" value="1"/>
</dbReference>
<name>A0A249KI62_9ACTN</name>
<dbReference type="GO" id="GO:0008237">
    <property type="term" value="F:metallopeptidase activity"/>
    <property type="evidence" value="ECO:0007669"/>
    <property type="project" value="InterPro"/>
</dbReference>